<dbReference type="Pfam" id="PF10260">
    <property type="entry name" value="SAYSvFN"/>
    <property type="match status" value="1"/>
</dbReference>
<feature type="compositionally biased region" description="Polar residues" evidence="1">
    <location>
        <begin position="268"/>
        <end position="277"/>
    </location>
</feature>
<dbReference type="AlphaFoldDB" id="A0A498JN77"/>
<dbReference type="PANTHER" id="PTHR13527:SF0">
    <property type="entry name" value="SAYSVFN DOMAIN-CONTAINING PROTEIN 1"/>
    <property type="match status" value="1"/>
</dbReference>
<dbReference type="PROSITE" id="PS50053">
    <property type="entry name" value="UBIQUITIN_2"/>
    <property type="match status" value="1"/>
</dbReference>
<dbReference type="Pfam" id="PF00240">
    <property type="entry name" value="ubiquitin"/>
    <property type="match status" value="1"/>
</dbReference>
<reference evidence="3 4" key="1">
    <citation type="submission" date="2018-10" db="EMBL/GenBank/DDBJ databases">
        <title>A high-quality apple genome assembly.</title>
        <authorList>
            <person name="Hu J."/>
        </authorList>
    </citation>
    <scope>NUCLEOTIDE SEQUENCE [LARGE SCALE GENOMIC DNA]</scope>
    <source>
        <strain evidence="4">cv. HFTH1</strain>
        <tissue evidence="3">Young leaf</tissue>
    </source>
</reference>
<evidence type="ECO:0000256" key="1">
    <source>
        <dbReference type="SAM" id="MobiDB-lite"/>
    </source>
</evidence>
<dbReference type="InterPro" id="IPR019387">
    <property type="entry name" value="SAYSvFN_dom"/>
</dbReference>
<comment type="caution">
    <text evidence="3">The sequence shown here is derived from an EMBL/GenBank/DDBJ whole genome shotgun (WGS) entry which is preliminary data.</text>
</comment>
<dbReference type="InterPro" id="IPR029071">
    <property type="entry name" value="Ubiquitin-like_domsf"/>
</dbReference>
<feature type="domain" description="Ubiquitin-like" evidence="2">
    <location>
        <begin position="35"/>
        <end position="97"/>
    </location>
</feature>
<dbReference type="InterPro" id="IPR039159">
    <property type="entry name" value="SAYSD1"/>
</dbReference>
<dbReference type="InterPro" id="IPR000626">
    <property type="entry name" value="Ubiquitin-like_dom"/>
</dbReference>
<gene>
    <name evidence="3" type="ORF">DVH24_035668</name>
</gene>
<dbReference type="PANTHER" id="PTHR13527">
    <property type="entry name" value="SAYSVFN DOMAIN-CONTAINING PROTEIN 1"/>
    <property type="match status" value="1"/>
</dbReference>
<dbReference type="Gene3D" id="3.10.20.90">
    <property type="entry name" value="Phosphatidylinositol 3-kinase Catalytic Subunit, Chain A, domain 1"/>
    <property type="match status" value="1"/>
</dbReference>
<sequence>MGEITEEEELIPISNNSSIVNGDEEFEKKKKKKKVEIVVRTIGPAPPSRLQVPSSITVHDLRKLIAENGHLPIERLRLILRGNVLHDSKSAQDVYLQLSDGDSLIVAVKPKPPVKHLRDGFDDDDDDEDLKFQLPLSSSPWKRALYSFLHDKMKLPDGTLALYMYVSSFLLVPVVINANVVDLFHFHPKREWARWAEGFARARLGGGGTPQGVQGVHILATGFVVILVNLGKRQPGDVSAYSIFNEDFRELPGTLNAERLDGDIRTGRNPQPKQQPKNRVLLQQQVQLTVQNTKQTYHPGRREGILITRPKLVSGCYENVTLTHPHQKHVCVKHVKDEKKMNAVDAQKKDELN</sequence>
<dbReference type="Proteomes" id="UP000290289">
    <property type="component" value="Chromosome 6"/>
</dbReference>
<dbReference type="SUPFAM" id="SSF54236">
    <property type="entry name" value="Ubiquitin-like"/>
    <property type="match status" value="1"/>
</dbReference>
<name>A0A498JN77_MALDO</name>
<accession>A0A498JN77</accession>
<dbReference type="STRING" id="3750.A0A498JN77"/>
<dbReference type="CDD" id="cd17039">
    <property type="entry name" value="Ubl_ubiquitin_like"/>
    <property type="match status" value="1"/>
</dbReference>
<protein>
    <recommendedName>
        <fullName evidence="2">Ubiquitin-like domain-containing protein</fullName>
    </recommendedName>
</protein>
<evidence type="ECO:0000313" key="4">
    <source>
        <dbReference type="Proteomes" id="UP000290289"/>
    </source>
</evidence>
<feature type="region of interest" description="Disordered" evidence="1">
    <location>
        <begin position="259"/>
        <end position="278"/>
    </location>
</feature>
<evidence type="ECO:0000259" key="2">
    <source>
        <dbReference type="PROSITE" id="PS50053"/>
    </source>
</evidence>
<keyword evidence="4" id="KW-1185">Reference proteome</keyword>
<organism evidence="3 4">
    <name type="scientific">Malus domestica</name>
    <name type="common">Apple</name>
    <name type="synonym">Pyrus malus</name>
    <dbReference type="NCBI Taxonomy" id="3750"/>
    <lineage>
        <taxon>Eukaryota</taxon>
        <taxon>Viridiplantae</taxon>
        <taxon>Streptophyta</taxon>
        <taxon>Embryophyta</taxon>
        <taxon>Tracheophyta</taxon>
        <taxon>Spermatophyta</taxon>
        <taxon>Magnoliopsida</taxon>
        <taxon>eudicotyledons</taxon>
        <taxon>Gunneridae</taxon>
        <taxon>Pentapetalae</taxon>
        <taxon>rosids</taxon>
        <taxon>fabids</taxon>
        <taxon>Rosales</taxon>
        <taxon>Rosaceae</taxon>
        <taxon>Amygdaloideae</taxon>
        <taxon>Maleae</taxon>
        <taxon>Malus</taxon>
    </lineage>
</organism>
<evidence type="ECO:0000313" key="3">
    <source>
        <dbReference type="EMBL" id="RXH97000.1"/>
    </source>
</evidence>
<proteinExistence type="predicted"/>
<dbReference type="EMBL" id="RDQH01000332">
    <property type="protein sequence ID" value="RXH97000.1"/>
    <property type="molecule type" value="Genomic_DNA"/>
</dbReference>